<comment type="caution">
    <text evidence="1">The sequence shown here is derived from an EMBL/GenBank/DDBJ whole genome shotgun (WGS) entry which is preliminary data.</text>
</comment>
<dbReference type="STRING" id="1763534.GCA_001831475_02049"/>
<gene>
    <name evidence="1" type="ORF">LPBF_11260</name>
</gene>
<dbReference type="Proteomes" id="UP000093510">
    <property type="component" value="Unassembled WGS sequence"/>
</dbReference>
<name>A0A1B9DTH6_9FLAO</name>
<accession>A0A1B9DTH6</accession>
<protein>
    <submittedName>
        <fullName evidence="1">Uncharacterized protein</fullName>
    </submittedName>
</protein>
<reference evidence="1 2" key="1">
    <citation type="submission" date="2016-03" db="EMBL/GenBank/DDBJ databases">
        <authorList>
            <person name="Ploux O."/>
        </authorList>
    </citation>
    <scope>NUCLEOTIDE SEQUENCE [LARGE SCALE GENOMIC DNA]</scope>
    <source>
        <strain evidence="1 2">LPB0076</strain>
    </source>
</reference>
<sequence>MLVDVANGSNDFKLFFKDATTSHYDAYKYLYNGNLEKTKVDLLTSLVNDLNNTKYELKKIFDSDISEIEIWKKIKDDPFYAGEFIKESTDTRWLKWKDREFFKVVTKKGNYFEIAMLNKVKTKTGPEYEKLLKEIPDIGERKLISQMQFCLPGFKIPCKKKGEYFIADQVWIKYDNRGRIQDMVVVDAKLSEGTALTSGQTAAKNQSGKGSLAYKPIDSKIKDETSNLDLPDEINQGILIEIKSFYKLFGDGNSNFVGLKKL</sequence>
<dbReference type="AlphaFoldDB" id="A0A1B9DTH6"/>
<evidence type="ECO:0000313" key="1">
    <source>
        <dbReference type="EMBL" id="OCB72994.1"/>
    </source>
</evidence>
<organism evidence="1 2">
    <name type="scientific">Flavobacterium crassostreae</name>
    <dbReference type="NCBI Taxonomy" id="1763534"/>
    <lineage>
        <taxon>Bacteria</taxon>
        <taxon>Pseudomonadati</taxon>
        <taxon>Bacteroidota</taxon>
        <taxon>Flavobacteriia</taxon>
        <taxon>Flavobacteriales</taxon>
        <taxon>Flavobacteriaceae</taxon>
        <taxon>Flavobacterium</taxon>
    </lineage>
</organism>
<dbReference type="EMBL" id="LVEP01000044">
    <property type="protein sequence ID" value="OCB72994.1"/>
    <property type="molecule type" value="Genomic_DNA"/>
</dbReference>
<proteinExistence type="predicted"/>
<evidence type="ECO:0000313" key="2">
    <source>
        <dbReference type="Proteomes" id="UP000093510"/>
    </source>
</evidence>
<keyword evidence="2" id="KW-1185">Reference proteome</keyword>